<protein>
    <submittedName>
        <fullName evidence="2">Uncharacterized protein</fullName>
    </submittedName>
</protein>
<dbReference type="Proteomes" id="UP000689195">
    <property type="component" value="Unassembled WGS sequence"/>
</dbReference>
<sequence>MIPILSNSDIKYYDSTITLKKDQISHAIAINTENSYLLISCQSYIEIYRIYEKQLRLIQQINCHKRRVSSLCFFKSNRLFISGSFDSYIILWSTALINRSKYLQKFIGHTQSISCILTRPIIEDLIISCSADFSIKFWSQQIENNQQWICFQTIREHRNIVWGISINQQGSQVISCGEDKQILVMEQNQKPSSNWFVKQLIQVNQSGFRLCYINNNIFVFQPESSANLNIYTQNKNQEYILTKNIQVLGEAQFCYPYFHSIYNYEKQILINKNGYFLNIIKFNNNIKESQKFTQYHNDDLDIYAQTVQVINFEDNYIFGTLSNDGQYLITWNKLSKELQVSKYQENF</sequence>
<comment type="caution">
    <text evidence="2">The sequence shown here is derived from an EMBL/GenBank/DDBJ whole genome shotgun (WGS) entry which is preliminary data.</text>
</comment>
<dbReference type="PROSITE" id="PS50082">
    <property type="entry name" value="WD_REPEATS_2"/>
    <property type="match status" value="2"/>
</dbReference>
<proteinExistence type="predicted"/>
<dbReference type="Pfam" id="PF00400">
    <property type="entry name" value="WD40"/>
    <property type="match status" value="3"/>
</dbReference>
<feature type="repeat" description="WD" evidence="1">
    <location>
        <begin position="106"/>
        <end position="139"/>
    </location>
</feature>
<keyword evidence="3" id="KW-1185">Reference proteome</keyword>
<dbReference type="AlphaFoldDB" id="A0A8S1WCQ1"/>
<dbReference type="PANTHER" id="PTHR19920">
    <property type="entry name" value="WD40 PROTEIN CIAO1"/>
    <property type="match status" value="1"/>
</dbReference>
<feature type="repeat" description="WD" evidence="1">
    <location>
        <begin position="61"/>
        <end position="93"/>
    </location>
</feature>
<accession>A0A8S1WCQ1</accession>
<organism evidence="2 3">
    <name type="scientific">Paramecium pentaurelia</name>
    <dbReference type="NCBI Taxonomy" id="43138"/>
    <lineage>
        <taxon>Eukaryota</taxon>
        <taxon>Sar</taxon>
        <taxon>Alveolata</taxon>
        <taxon>Ciliophora</taxon>
        <taxon>Intramacronucleata</taxon>
        <taxon>Oligohymenophorea</taxon>
        <taxon>Peniculida</taxon>
        <taxon>Parameciidae</taxon>
        <taxon>Paramecium</taxon>
    </lineage>
</organism>
<dbReference type="PANTHER" id="PTHR19920:SF0">
    <property type="entry name" value="CYTOSOLIC IRON-SULFUR PROTEIN ASSEMBLY PROTEIN CIAO1-RELATED"/>
    <property type="match status" value="1"/>
</dbReference>
<name>A0A8S1WCQ1_9CILI</name>
<dbReference type="PROSITE" id="PS50294">
    <property type="entry name" value="WD_REPEATS_REGION"/>
    <property type="match status" value="1"/>
</dbReference>
<dbReference type="EMBL" id="CAJJDO010000087">
    <property type="protein sequence ID" value="CAD8186332.1"/>
    <property type="molecule type" value="Genomic_DNA"/>
</dbReference>
<keyword evidence="1" id="KW-0853">WD repeat</keyword>
<dbReference type="InterPro" id="IPR001680">
    <property type="entry name" value="WD40_rpt"/>
</dbReference>
<evidence type="ECO:0000313" key="2">
    <source>
        <dbReference type="EMBL" id="CAD8186332.1"/>
    </source>
</evidence>
<dbReference type="GO" id="GO:0097361">
    <property type="term" value="C:cytosolic [4Fe-4S] assembly targeting complex"/>
    <property type="evidence" value="ECO:0007669"/>
    <property type="project" value="TreeGrafter"/>
</dbReference>
<reference evidence="2" key="1">
    <citation type="submission" date="2021-01" db="EMBL/GenBank/DDBJ databases">
        <authorList>
            <consortium name="Genoscope - CEA"/>
            <person name="William W."/>
        </authorList>
    </citation>
    <scope>NUCLEOTIDE SEQUENCE</scope>
</reference>
<evidence type="ECO:0000256" key="1">
    <source>
        <dbReference type="PROSITE-ProRule" id="PRU00221"/>
    </source>
</evidence>
<dbReference type="GO" id="GO:0016226">
    <property type="term" value="P:iron-sulfur cluster assembly"/>
    <property type="evidence" value="ECO:0007669"/>
    <property type="project" value="TreeGrafter"/>
</dbReference>
<dbReference type="SMART" id="SM00320">
    <property type="entry name" value="WD40"/>
    <property type="match status" value="3"/>
</dbReference>
<evidence type="ECO:0000313" key="3">
    <source>
        <dbReference type="Proteomes" id="UP000689195"/>
    </source>
</evidence>
<dbReference type="OrthoDB" id="27911at2759"/>
<gene>
    <name evidence="2" type="ORF">PPENT_87.1.T0870012</name>
</gene>